<evidence type="ECO:0000313" key="1">
    <source>
        <dbReference type="EMBL" id="MCD9560866.1"/>
    </source>
</evidence>
<name>A0ABS8UPM6_DATST</name>
<gene>
    <name evidence="1" type="ORF">HAX54_019687</name>
</gene>
<feature type="non-terminal residue" evidence="1">
    <location>
        <position position="1"/>
    </location>
</feature>
<comment type="caution">
    <text evidence="1">The sequence shown here is derived from an EMBL/GenBank/DDBJ whole genome shotgun (WGS) entry which is preliminary data.</text>
</comment>
<evidence type="ECO:0000313" key="2">
    <source>
        <dbReference type="Proteomes" id="UP000823775"/>
    </source>
</evidence>
<proteinExistence type="predicted"/>
<reference evidence="1 2" key="1">
    <citation type="journal article" date="2021" name="BMC Genomics">
        <title>Datura genome reveals duplications of psychoactive alkaloid biosynthetic genes and high mutation rate following tissue culture.</title>
        <authorList>
            <person name="Rajewski A."/>
            <person name="Carter-House D."/>
            <person name="Stajich J."/>
            <person name="Litt A."/>
        </authorList>
    </citation>
    <scope>NUCLEOTIDE SEQUENCE [LARGE SCALE GENOMIC DNA]</scope>
    <source>
        <strain evidence="1">AR-01</strain>
    </source>
</reference>
<keyword evidence="2" id="KW-1185">Reference proteome</keyword>
<dbReference type="EMBL" id="JACEIK010002391">
    <property type="protein sequence ID" value="MCD9560866.1"/>
    <property type="molecule type" value="Genomic_DNA"/>
</dbReference>
<organism evidence="1 2">
    <name type="scientific">Datura stramonium</name>
    <name type="common">Jimsonweed</name>
    <name type="synonym">Common thornapple</name>
    <dbReference type="NCBI Taxonomy" id="4076"/>
    <lineage>
        <taxon>Eukaryota</taxon>
        <taxon>Viridiplantae</taxon>
        <taxon>Streptophyta</taxon>
        <taxon>Embryophyta</taxon>
        <taxon>Tracheophyta</taxon>
        <taxon>Spermatophyta</taxon>
        <taxon>Magnoliopsida</taxon>
        <taxon>eudicotyledons</taxon>
        <taxon>Gunneridae</taxon>
        <taxon>Pentapetalae</taxon>
        <taxon>asterids</taxon>
        <taxon>lamiids</taxon>
        <taxon>Solanales</taxon>
        <taxon>Solanaceae</taxon>
        <taxon>Solanoideae</taxon>
        <taxon>Datureae</taxon>
        <taxon>Datura</taxon>
    </lineage>
</organism>
<accession>A0ABS8UPM6</accession>
<sequence length="54" mass="6197">TLDEFQGLISSLVEFGKLLVSVGIYYNRIYALLTTSAKSPLWKIIYNCDLEWNP</sequence>
<dbReference type="Proteomes" id="UP000823775">
    <property type="component" value="Unassembled WGS sequence"/>
</dbReference>
<protein>
    <submittedName>
        <fullName evidence="1">Uncharacterized protein</fullName>
    </submittedName>
</protein>